<reference evidence="2 3" key="2">
    <citation type="submission" date="2018-11" db="EMBL/GenBank/DDBJ databases">
        <authorList>
            <consortium name="Pathogen Informatics"/>
        </authorList>
    </citation>
    <scope>NUCLEOTIDE SEQUENCE [LARGE SCALE GENOMIC DNA]</scope>
</reference>
<feature type="compositionally biased region" description="Polar residues" evidence="1">
    <location>
        <begin position="1"/>
        <end position="12"/>
    </location>
</feature>
<feature type="region of interest" description="Disordered" evidence="1">
    <location>
        <begin position="153"/>
        <end position="182"/>
    </location>
</feature>
<feature type="region of interest" description="Disordered" evidence="1">
    <location>
        <begin position="1"/>
        <end position="86"/>
    </location>
</feature>
<keyword evidence="3" id="KW-1185">Reference proteome</keyword>
<organism evidence="4">
    <name type="scientific">Anisakis simplex</name>
    <name type="common">Herring worm</name>
    <dbReference type="NCBI Taxonomy" id="6269"/>
    <lineage>
        <taxon>Eukaryota</taxon>
        <taxon>Metazoa</taxon>
        <taxon>Ecdysozoa</taxon>
        <taxon>Nematoda</taxon>
        <taxon>Chromadorea</taxon>
        <taxon>Rhabditida</taxon>
        <taxon>Spirurina</taxon>
        <taxon>Ascaridomorpha</taxon>
        <taxon>Ascaridoidea</taxon>
        <taxon>Anisakidae</taxon>
        <taxon>Anisakis</taxon>
        <taxon>Anisakis simplex complex</taxon>
    </lineage>
</organism>
<dbReference type="EMBL" id="UYRR01031057">
    <property type="protein sequence ID" value="VDK44772.1"/>
    <property type="molecule type" value="Genomic_DNA"/>
</dbReference>
<feature type="compositionally biased region" description="Basic residues" evidence="1">
    <location>
        <begin position="171"/>
        <end position="182"/>
    </location>
</feature>
<dbReference type="Proteomes" id="UP000267096">
    <property type="component" value="Unassembled WGS sequence"/>
</dbReference>
<gene>
    <name evidence="2" type="ORF">ASIM_LOCUS11296</name>
</gene>
<evidence type="ECO:0000256" key="1">
    <source>
        <dbReference type="SAM" id="MobiDB-lite"/>
    </source>
</evidence>
<feature type="compositionally biased region" description="Basic and acidic residues" evidence="1">
    <location>
        <begin position="59"/>
        <end position="73"/>
    </location>
</feature>
<protein>
    <submittedName>
        <fullName evidence="4">Lysophospholipase</fullName>
    </submittedName>
</protein>
<evidence type="ECO:0000313" key="3">
    <source>
        <dbReference type="Proteomes" id="UP000267096"/>
    </source>
</evidence>
<feature type="compositionally biased region" description="Polar residues" evidence="1">
    <location>
        <begin position="23"/>
        <end position="42"/>
    </location>
</feature>
<name>A0A0M3JUH4_ANISI</name>
<dbReference type="OrthoDB" id="10265800at2759"/>
<evidence type="ECO:0000313" key="2">
    <source>
        <dbReference type="EMBL" id="VDK44772.1"/>
    </source>
</evidence>
<reference evidence="4" key="1">
    <citation type="submission" date="2017-02" db="UniProtKB">
        <authorList>
            <consortium name="WormBaseParasite"/>
        </authorList>
    </citation>
    <scope>IDENTIFICATION</scope>
</reference>
<accession>A0A0M3JUH4</accession>
<evidence type="ECO:0000313" key="4">
    <source>
        <dbReference type="WBParaSite" id="ASIM_0001183001-mRNA-1"/>
    </source>
</evidence>
<sequence length="182" mass="19989">MDVFLTSDNTKNPLIALMPTPIDSGSDQSETDDSSMNTSNEHFNIEEEEEEDGGDSDVSEERNQEDFAEEKLSQARLPGAIDSQQPSDAVSLIFNSFNNRKTFSCPKIKTDFVTGTDIADLSPEDVGMIAAMGDSLAKGNCFPHIAAALPKVRPQLRGGPQPEPNCEPQPRPRHQLQPRPKY</sequence>
<dbReference type="WBParaSite" id="ASIM_0001183001-mRNA-1">
    <property type="protein sequence ID" value="ASIM_0001183001-mRNA-1"/>
    <property type="gene ID" value="ASIM_0001183001"/>
</dbReference>
<proteinExistence type="predicted"/>
<dbReference type="AlphaFoldDB" id="A0A0M3JUH4"/>
<feature type="compositionally biased region" description="Acidic residues" evidence="1">
    <location>
        <begin position="46"/>
        <end position="58"/>
    </location>
</feature>